<name>A0A5N0ECA0_9NOCA</name>
<evidence type="ECO:0000313" key="2">
    <source>
        <dbReference type="EMBL" id="KAA8885101.1"/>
    </source>
</evidence>
<dbReference type="OrthoDB" id="2313602at2"/>
<dbReference type="InterPro" id="IPR050765">
    <property type="entry name" value="Riboflavin_Biosynth_HTPR"/>
</dbReference>
<gene>
    <name evidence="2" type="ORF">F3087_30120</name>
</gene>
<dbReference type="Proteomes" id="UP000323876">
    <property type="component" value="Unassembled WGS sequence"/>
</dbReference>
<accession>A0A5N0ECA0</accession>
<dbReference type="GO" id="GO:0009231">
    <property type="term" value="P:riboflavin biosynthetic process"/>
    <property type="evidence" value="ECO:0007669"/>
    <property type="project" value="InterPro"/>
</dbReference>
<dbReference type="PANTHER" id="PTHR38011:SF12">
    <property type="entry name" value="BIFUNCTIONAL DEAMINASE-REDUCTASE DOMAIN PROTEIN"/>
    <property type="match status" value="1"/>
</dbReference>
<keyword evidence="3" id="KW-1185">Reference proteome</keyword>
<dbReference type="SUPFAM" id="SSF53597">
    <property type="entry name" value="Dihydrofolate reductase-like"/>
    <property type="match status" value="1"/>
</dbReference>
<evidence type="ECO:0000259" key="1">
    <source>
        <dbReference type="Pfam" id="PF01872"/>
    </source>
</evidence>
<dbReference type="InterPro" id="IPR024072">
    <property type="entry name" value="DHFR-like_dom_sf"/>
</dbReference>
<dbReference type="InterPro" id="IPR002734">
    <property type="entry name" value="RibDG_C"/>
</dbReference>
<organism evidence="2 3">
    <name type="scientific">Nocardia colli</name>
    <dbReference type="NCBI Taxonomy" id="2545717"/>
    <lineage>
        <taxon>Bacteria</taxon>
        <taxon>Bacillati</taxon>
        <taxon>Actinomycetota</taxon>
        <taxon>Actinomycetes</taxon>
        <taxon>Mycobacteriales</taxon>
        <taxon>Nocardiaceae</taxon>
        <taxon>Nocardia</taxon>
    </lineage>
</organism>
<dbReference type="AlphaFoldDB" id="A0A5N0ECA0"/>
<reference evidence="2 3" key="1">
    <citation type="submission" date="2019-09" db="EMBL/GenBank/DDBJ databases">
        <authorList>
            <person name="Wang X."/>
        </authorList>
    </citation>
    <scope>NUCLEOTIDE SEQUENCE [LARGE SCALE GENOMIC DNA]</scope>
    <source>
        <strain evidence="2 3">CICC 11023</strain>
    </source>
</reference>
<dbReference type="GO" id="GO:0008703">
    <property type="term" value="F:5-amino-6-(5-phosphoribosylamino)uracil reductase activity"/>
    <property type="evidence" value="ECO:0007669"/>
    <property type="project" value="InterPro"/>
</dbReference>
<dbReference type="RefSeq" id="WP_150405467.1">
    <property type="nucleotide sequence ID" value="NZ_VXLC01000016.1"/>
</dbReference>
<dbReference type="Pfam" id="PF01872">
    <property type="entry name" value="RibD_C"/>
    <property type="match status" value="1"/>
</dbReference>
<dbReference type="Gene3D" id="3.40.430.10">
    <property type="entry name" value="Dihydrofolate Reductase, subunit A"/>
    <property type="match status" value="1"/>
</dbReference>
<proteinExistence type="predicted"/>
<feature type="domain" description="Bacterial bifunctional deaminase-reductase C-terminal" evidence="1">
    <location>
        <begin position="6"/>
        <end position="190"/>
    </location>
</feature>
<comment type="caution">
    <text evidence="2">The sequence shown here is derived from an EMBL/GenBank/DDBJ whole genome shotgun (WGS) entry which is preliminary data.</text>
</comment>
<sequence>MAKLLVRNLAISLDGYVAGPNQSPDNPIGEGGMRLHEWVFATRTGNGWSGAEGGETGIDDDFIQAGDVGIGATIMGRNMFGPIRGEWQDEEWKGWWGDNPPYHHDTFVLTHHPRQSLPMAGGTTFHFVDDTPEKVLRQAFEAADGKDVRLGGGSSVVRQFLQAGLVDEMHLAVVPILLGGGERLYDDLGTLPGYAISSAVRSPAVTHVTFTRA</sequence>
<dbReference type="EMBL" id="VXLC01000016">
    <property type="protein sequence ID" value="KAA8885101.1"/>
    <property type="molecule type" value="Genomic_DNA"/>
</dbReference>
<protein>
    <submittedName>
        <fullName evidence="2">Dihydrofolate reductase</fullName>
    </submittedName>
</protein>
<dbReference type="PANTHER" id="PTHR38011">
    <property type="entry name" value="DIHYDROFOLATE REDUCTASE FAMILY PROTEIN (AFU_ORTHOLOGUE AFUA_8G06820)"/>
    <property type="match status" value="1"/>
</dbReference>
<evidence type="ECO:0000313" key="3">
    <source>
        <dbReference type="Proteomes" id="UP000323876"/>
    </source>
</evidence>